<reference evidence="1 2" key="1">
    <citation type="journal article" date="2021" name="Hortic Res">
        <title>High-quality reference genome and annotation aids understanding of berry development for evergreen blueberry (Vaccinium darrowii).</title>
        <authorList>
            <person name="Yu J."/>
            <person name="Hulse-Kemp A.M."/>
            <person name="Babiker E."/>
            <person name="Staton M."/>
        </authorList>
    </citation>
    <scope>NUCLEOTIDE SEQUENCE [LARGE SCALE GENOMIC DNA]</scope>
    <source>
        <strain evidence="2">cv. NJ 8807/NJ 8810</strain>
        <tissue evidence="1">Young leaf</tissue>
    </source>
</reference>
<protein>
    <submittedName>
        <fullName evidence="1">Uncharacterized protein</fullName>
    </submittedName>
</protein>
<sequence>MPPLEKVNFTSLAVLDLYGNEFNVLMSRWIFSLGSPFSLNLAVSKFEGPIPSGLQNLTSLTELDLSQNFYFKSSIPNWLYSFRYLELFDLSRTQLHGTISSSVENLTSLVSLDLGYTKLRGSLPREVENLCNLRELHLTDQLELFKSLKDLDLSRNSLSGPIPDSIKETQEGYKLSDLASQCMHRYKIYIEGSACHLMPVHHYWPIKEGDKCRSIKFAVEWGNSRKQKAQDIGKAASDFNQQDLKMDQVYEYMFHLLCYYA</sequence>
<keyword evidence="2" id="KW-1185">Reference proteome</keyword>
<gene>
    <name evidence="1" type="ORF">Vadar_018717</name>
</gene>
<evidence type="ECO:0000313" key="1">
    <source>
        <dbReference type="EMBL" id="KAH7854881.1"/>
    </source>
</evidence>
<proteinExistence type="predicted"/>
<dbReference type="Proteomes" id="UP000828048">
    <property type="component" value="Chromosome 11"/>
</dbReference>
<dbReference type="EMBL" id="CM037161">
    <property type="protein sequence ID" value="KAH7854881.1"/>
    <property type="molecule type" value="Genomic_DNA"/>
</dbReference>
<comment type="caution">
    <text evidence="1">The sequence shown here is derived from an EMBL/GenBank/DDBJ whole genome shotgun (WGS) entry which is preliminary data.</text>
</comment>
<organism evidence="1 2">
    <name type="scientific">Vaccinium darrowii</name>
    <dbReference type="NCBI Taxonomy" id="229202"/>
    <lineage>
        <taxon>Eukaryota</taxon>
        <taxon>Viridiplantae</taxon>
        <taxon>Streptophyta</taxon>
        <taxon>Embryophyta</taxon>
        <taxon>Tracheophyta</taxon>
        <taxon>Spermatophyta</taxon>
        <taxon>Magnoliopsida</taxon>
        <taxon>eudicotyledons</taxon>
        <taxon>Gunneridae</taxon>
        <taxon>Pentapetalae</taxon>
        <taxon>asterids</taxon>
        <taxon>Ericales</taxon>
        <taxon>Ericaceae</taxon>
        <taxon>Vaccinioideae</taxon>
        <taxon>Vaccinieae</taxon>
        <taxon>Vaccinium</taxon>
    </lineage>
</organism>
<evidence type="ECO:0000313" key="2">
    <source>
        <dbReference type="Proteomes" id="UP000828048"/>
    </source>
</evidence>
<name>A0ACB7YNF1_9ERIC</name>
<accession>A0ACB7YNF1</accession>